<proteinExistence type="predicted"/>
<keyword evidence="3" id="KW-1185">Reference proteome</keyword>
<name>A0A167GK19_9BURK</name>
<accession>A0A167GK19</accession>
<gene>
    <name evidence="1" type="ORF">LPB072_22130</name>
    <name evidence="2" type="ORF">LPB72_21515</name>
</gene>
<reference evidence="2 3" key="1">
    <citation type="submission" date="2016-02" db="EMBL/GenBank/DDBJ databases">
        <title>Draft genome sequence of Hydrogenophaga sp. LPB0072.</title>
        <authorList>
            <person name="Shin S.-K."/>
            <person name="Yi H."/>
        </authorList>
    </citation>
    <scope>NUCLEOTIDE SEQUENCE [LARGE SCALE GENOMIC DNA]</scope>
    <source>
        <strain evidence="2 3">LPB0072</strain>
    </source>
</reference>
<dbReference type="KEGG" id="hyl:LPB072_22130"/>
<dbReference type="EMBL" id="LVWD01000042">
    <property type="protein sequence ID" value="OAD39556.1"/>
    <property type="molecule type" value="Genomic_DNA"/>
</dbReference>
<dbReference type="STRING" id="1763535.LPB072_22130"/>
<dbReference type="Proteomes" id="UP000185680">
    <property type="component" value="Chromosome"/>
</dbReference>
<reference evidence="1 4" key="2">
    <citation type="submission" date="2016-10" db="EMBL/GenBank/DDBJ databases">
        <title>Hydorgenophaga sp. LPB0072 isolated from gastropod.</title>
        <authorList>
            <person name="Kim E."/>
            <person name="Yi H."/>
        </authorList>
    </citation>
    <scope>NUCLEOTIDE SEQUENCE [LARGE SCALE GENOMIC DNA]</scope>
    <source>
        <strain evidence="1 4">LPB0072</strain>
    </source>
</reference>
<dbReference type="EMBL" id="CP017476">
    <property type="protein sequence ID" value="AOW15102.1"/>
    <property type="molecule type" value="Genomic_DNA"/>
</dbReference>
<organism evidence="1 4">
    <name type="scientific">Hydrogenophaga crassostreae</name>
    <dbReference type="NCBI Taxonomy" id="1763535"/>
    <lineage>
        <taxon>Bacteria</taxon>
        <taxon>Pseudomonadati</taxon>
        <taxon>Pseudomonadota</taxon>
        <taxon>Betaproteobacteria</taxon>
        <taxon>Burkholderiales</taxon>
        <taxon>Comamonadaceae</taxon>
        <taxon>Hydrogenophaga</taxon>
    </lineage>
</organism>
<evidence type="ECO:0000313" key="4">
    <source>
        <dbReference type="Proteomes" id="UP000185680"/>
    </source>
</evidence>
<evidence type="ECO:0008006" key="5">
    <source>
        <dbReference type="Google" id="ProtNLM"/>
    </source>
</evidence>
<protein>
    <recommendedName>
        <fullName evidence="5">DUF3617 family protein</fullName>
    </recommendedName>
</protein>
<evidence type="ECO:0000313" key="2">
    <source>
        <dbReference type="EMBL" id="OAD39556.1"/>
    </source>
</evidence>
<dbReference type="Proteomes" id="UP000185657">
    <property type="component" value="Unassembled WGS sequence"/>
</dbReference>
<evidence type="ECO:0000313" key="3">
    <source>
        <dbReference type="Proteomes" id="UP000185657"/>
    </source>
</evidence>
<dbReference type="RefSeq" id="WP_066096188.1">
    <property type="nucleotide sequence ID" value="NZ_CP017476.1"/>
</dbReference>
<evidence type="ECO:0000313" key="1">
    <source>
        <dbReference type="EMBL" id="AOW15102.1"/>
    </source>
</evidence>
<sequence>MAGHTVFLGKRNRGLEDPRWPPLVVGTVLIACLALPAAAEARDAFVCAELKAAVADAGRGFAVHKGALNPQAKPLPAGGKTYLAKKILTGATSCSVVDVGMDEPTMRLRQTAYSCQFPGVSRLGKDLRTGLTRCVAGEVDDPSDPHDFTLWVDRVSSGEGYRGVEVNAQANTVTGLTLQVRQSVCTNKGEGMACEE</sequence>
<dbReference type="OrthoDB" id="8903187at2"/>
<dbReference type="AlphaFoldDB" id="A0A167GK19"/>